<dbReference type="PANTHER" id="PTHR30168:SF0">
    <property type="entry name" value="INNER MEMBRANE PROTEIN"/>
    <property type="match status" value="1"/>
</dbReference>
<dbReference type="EMBL" id="CP114014">
    <property type="protein sequence ID" value="XAY05610.1"/>
    <property type="molecule type" value="Genomic_DNA"/>
</dbReference>
<evidence type="ECO:0000256" key="6">
    <source>
        <dbReference type="SAM" id="Phobius"/>
    </source>
</evidence>
<reference evidence="7" key="1">
    <citation type="submission" date="2022-12" db="EMBL/GenBank/DDBJ databases">
        <title>Paraconexibacter alkalitolerans sp. nov. and Baekduia alba sp. nov., isolated from soil and emended description of the genera Paraconexibacter (Chun et al., 2020) and Baekduia (An et al., 2020).</title>
        <authorList>
            <person name="Vieira S."/>
            <person name="Huber K.J."/>
            <person name="Geppert A."/>
            <person name="Wolf J."/>
            <person name="Neumann-Schaal M."/>
            <person name="Muesken M."/>
            <person name="Overmann J."/>
        </authorList>
    </citation>
    <scope>NUCLEOTIDE SEQUENCE</scope>
    <source>
        <strain evidence="7">AEG42_29</strain>
    </source>
</reference>
<evidence type="ECO:0000313" key="7">
    <source>
        <dbReference type="EMBL" id="XAY05610.1"/>
    </source>
</evidence>
<feature type="region of interest" description="Disordered" evidence="5">
    <location>
        <begin position="1"/>
        <end position="26"/>
    </location>
</feature>
<keyword evidence="4 6" id="KW-0472">Membrane</keyword>
<feature type="compositionally biased region" description="Gly residues" evidence="5">
    <location>
        <begin position="16"/>
        <end position="26"/>
    </location>
</feature>
<evidence type="ECO:0000256" key="5">
    <source>
        <dbReference type="SAM" id="MobiDB-lite"/>
    </source>
</evidence>
<keyword evidence="3 6" id="KW-1133">Transmembrane helix</keyword>
<dbReference type="InterPro" id="IPR007343">
    <property type="entry name" value="Uncharacterised_pept_Zn_put"/>
</dbReference>
<dbReference type="KEGG" id="parq:DSM112329_02468"/>
<dbReference type="PANTHER" id="PTHR30168">
    <property type="entry name" value="PUTATIVE MEMBRANE PROTEIN YPFJ"/>
    <property type="match status" value="1"/>
</dbReference>
<organism evidence="7">
    <name type="scientific">Paraconexibacter sp. AEG42_29</name>
    <dbReference type="NCBI Taxonomy" id="2997339"/>
    <lineage>
        <taxon>Bacteria</taxon>
        <taxon>Bacillati</taxon>
        <taxon>Actinomycetota</taxon>
        <taxon>Thermoleophilia</taxon>
        <taxon>Solirubrobacterales</taxon>
        <taxon>Paraconexibacteraceae</taxon>
        <taxon>Paraconexibacter</taxon>
    </lineage>
</organism>
<sequence length="298" mass="31235">MKWSPRGSSPDVIDQRGGGGGGRSRGRGAAIGGGGLGLGGILIVVLLQVLGGGGGGSGSGFDIGQVLQGAGGGPVAGEPIPAGEDPEKDLKDFSAYVFGDAQDRWTAIFSEQGRDYGRAKLVLYRSGVSTGCGDASSAVGPFYCPADQRVYLDLSFYQDMIDQLKAPGDFAWAYVIAHEIGHHVQQELGTAAEVDAARRKDPSDANALSVRQELQADCYAGVWARGVYQAGQLEPGDVDEAFTAAESVGDDRLQRQAGGRVQPDSFTHGTSEQRRRWFTTGQTTGDPSRCDTFAADDI</sequence>
<protein>
    <recommendedName>
        <fullName evidence="8">Neutral zinc metallopeptidase</fullName>
    </recommendedName>
</protein>
<evidence type="ECO:0008006" key="8">
    <source>
        <dbReference type="Google" id="ProtNLM"/>
    </source>
</evidence>
<proteinExistence type="predicted"/>
<gene>
    <name evidence="7" type="ORF">DSM112329_02468</name>
</gene>
<keyword evidence="2 6" id="KW-0812">Transmembrane</keyword>
<accession>A0AAU7AVF4</accession>
<dbReference type="Pfam" id="PF04228">
    <property type="entry name" value="Zn_peptidase"/>
    <property type="match status" value="1"/>
</dbReference>
<evidence type="ECO:0000256" key="2">
    <source>
        <dbReference type="ARBA" id="ARBA00022692"/>
    </source>
</evidence>
<evidence type="ECO:0000256" key="1">
    <source>
        <dbReference type="ARBA" id="ARBA00004167"/>
    </source>
</evidence>
<name>A0AAU7AVF4_9ACTN</name>
<feature type="transmembrane region" description="Helical" evidence="6">
    <location>
        <begin position="29"/>
        <end position="50"/>
    </location>
</feature>
<evidence type="ECO:0000256" key="4">
    <source>
        <dbReference type="ARBA" id="ARBA00023136"/>
    </source>
</evidence>
<dbReference type="AlphaFoldDB" id="A0AAU7AVF4"/>
<feature type="region of interest" description="Disordered" evidence="5">
    <location>
        <begin position="247"/>
        <end position="298"/>
    </location>
</feature>
<dbReference type="RefSeq" id="WP_354702115.1">
    <property type="nucleotide sequence ID" value="NZ_CP114014.1"/>
</dbReference>
<evidence type="ECO:0000256" key="3">
    <source>
        <dbReference type="ARBA" id="ARBA00022989"/>
    </source>
</evidence>
<comment type="subcellular location">
    <subcellularLocation>
        <location evidence="1">Membrane</location>
        <topology evidence="1">Single-pass membrane protein</topology>
    </subcellularLocation>
</comment>
<dbReference type="GO" id="GO:0016020">
    <property type="term" value="C:membrane"/>
    <property type="evidence" value="ECO:0007669"/>
    <property type="project" value="UniProtKB-SubCell"/>
</dbReference>